<accession>A0A0N5AA07</accession>
<sequence length="90" mass="10203">MEKQLLLSVDSESWVVSQMQLGRFNIRRSPIALNARVDSLSRCTVRTPITIYFTIQNFCNEAIDLSVKLEMADMFMFAGAKQFVATGTSY</sequence>
<reference evidence="2" key="1">
    <citation type="submission" date="2017-02" db="UniProtKB">
        <authorList>
            <consortium name="WormBaseParasite"/>
        </authorList>
    </citation>
    <scope>IDENTIFICATION</scope>
</reference>
<proteinExistence type="predicted"/>
<name>A0A0N5AA07_9BILA</name>
<dbReference type="AlphaFoldDB" id="A0A0N5AA07"/>
<dbReference type="WBParaSite" id="SMUV_0000096901-mRNA-1">
    <property type="protein sequence ID" value="SMUV_0000096901-mRNA-1"/>
    <property type="gene ID" value="SMUV_0000096901"/>
</dbReference>
<organism evidence="1 2">
    <name type="scientific">Syphacia muris</name>
    <dbReference type="NCBI Taxonomy" id="451379"/>
    <lineage>
        <taxon>Eukaryota</taxon>
        <taxon>Metazoa</taxon>
        <taxon>Ecdysozoa</taxon>
        <taxon>Nematoda</taxon>
        <taxon>Chromadorea</taxon>
        <taxon>Rhabditida</taxon>
        <taxon>Spirurina</taxon>
        <taxon>Oxyuridomorpha</taxon>
        <taxon>Oxyuroidea</taxon>
        <taxon>Oxyuridae</taxon>
        <taxon>Syphacia</taxon>
    </lineage>
</organism>
<protein>
    <submittedName>
        <fullName evidence="2">Integrin_alpha2 domain-containing protein</fullName>
    </submittedName>
</protein>
<keyword evidence="1" id="KW-1185">Reference proteome</keyword>
<dbReference type="Proteomes" id="UP000046393">
    <property type="component" value="Unplaced"/>
</dbReference>
<evidence type="ECO:0000313" key="2">
    <source>
        <dbReference type="WBParaSite" id="SMUV_0000096901-mRNA-1"/>
    </source>
</evidence>
<evidence type="ECO:0000313" key="1">
    <source>
        <dbReference type="Proteomes" id="UP000046393"/>
    </source>
</evidence>